<evidence type="ECO:0000256" key="2">
    <source>
        <dbReference type="ARBA" id="ARBA00022763"/>
    </source>
</evidence>
<comment type="similarity">
    <text evidence="1 4">Belongs to the DNA mismatch repair MutL/HexB family.</text>
</comment>
<organism evidence="8 9">
    <name type="scientific">Moryella indoligenes</name>
    <dbReference type="NCBI Taxonomy" id="371674"/>
    <lineage>
        <taxon>Bacteria</taxon>
        <taxon>Bacillati</taxon>
        <taxon>Bacillota</taxon>
        <taxon>Clostridia</taxon>
        <taxon>Lachnospirales</taxon>
        <taxon>Lachnospiraceae</taxon>
        <taxon>Moryella</taxon>
    </lineage>
</organism>
<dbReference type="InterPro" id="IPR038973">
    <property type="entry name" value="MutL/Mlh/Pms-like"/>
</dbReference>
<dbReference type="CDD" id="cd00782">
    <property type="entry name" value="MutL_Trans"/>
    <property type="match status" value="1"/>
</dbReference>
<name>A0AAE3V9L0_9FIRM</name>
<evidence type="ECO:0000313" key="9">
    <source>
        <dbReference type="Proteomes" id="UP001241537"/>
    </source>
</evidence>
<dbReference type="Pfam" id="PF02518">
    <property type="entry name" value="HATPase_c"/>
    <property type="match status" value="1"/>
</dbReference>
<dbReference type="GO" id="GO:0032300">
    <property type="term" value="C:mismatch repair complex"/>
    <property type="evidence" value="ECO:0007669"/>
    <property type="project" value="InterPro"/>
</dbReference>
<evidence type="ECO:0000256" key="1">
    <source>
        <dbReference type="ARBA" id="ARBA00006082"/>
    </source>
</evidence>
<comment type="caution">
    <text evidence="8">The sequence shown here is derived from an EMBL/GenBank/DDBJ whole genome shotgun (WGS) entry which is preliminary data.</text>
</comment>
<dbReference type="PANTHER" id="PTHR10073:SF12">
    <property type="entry name" value="DNA MISMATCH REPAIR PROTEIN MLH1"/>
    <property type="match status" value="1"/>
</dbReference>
<dbReference type="InterPro" id="IPR014721">
    <property type="entry name" value="Ribsml_uS5_D2-typ_fold_subgr"/>
</dbReference>
<dbReference type="GO" id="GO:0140664">
    <property type="term" value="F:ATP-dependent DNA damage sensor activity"/>
    <property type="evidence" value="ECO:0007669"/>
    <property type="project" value="InterPro"/>
</dbReference>
<keyword evidence="3 4" id="KW-0234">DNA repair</keyword>
<reference evidence="8" key="1">
    <citation type="submission" date="2023-07" db="EMBL/GenBank/DDBJ databases">
        <title>Genomic Encyclopedia of Type Strains, Phase IV (KMG-IV): sequencing the most valuable type-strain genomes for metagenomic binning, comparative biology and taxonomic classification.</title>
        <authorList>
            <person name="Goeker M."/>
        </authorList>
    </citation>
    <scope>NUCLEOTIDE SEQUENCE</scope>
    <source>
        <strain evidence="8">DSM 19659</strain>
    </source>
</reference>
<dbReference type="AlphaFoldDB" id="A0AAE3V9L0"/>
<dbReference type="FunFam" id="3.30.565.10:FF:000003">
    <property type="entry name" value="DNA mismatch repair endonuclease MutL"/>
    <property type="match status" value="1"/>
</dbReference>
<evidence type="ECO:0000256" key="3">
    <source>
        <dbReference type="ARBA" id="ARBA00023204"/>
    </source>
</evidence>
<dbReference type="CDD" id="cd16926">
    <property type="entry name" value="HATPase_MutL-MLH-PMS-like"/>
    <property type="match status" value="1"/>
</dbReference>
<dbReference type="GO" id="GO:0016887">
    <property type="term" value="F:ATP hydrolysis activity"/>
    <property type="evidence" value="ECO:0007669"/>
    <property type="project" value="InterPro"/>
</dbReference>
<accession>A0AAE3V9L0</accession>
<evidence type="ECO:0000313" key="8">
    <source>
        <dbReference type="EMBL" id="MDQ0152309.1"/>
    </source>
</evidence>
<dbReference type="Gene3D" id="3.30.1540.20">
    <property type="entry name" value="MutL, C-terminal domain, dimerisation subdomain"/>
    <property type="match status" value="1"/>
</dbReference>
<dbReference type="Gene3D" id="3.30.230.10">
    <property type="match status" value="1"/>
</dbReference>
<protein>
    <recommendedName>
        <fullName evidence="4">DNA mismatch repair protein MutL</fullName>
    </recommendedName>
</protein>
<dbReference type="InterPro" id="IPR002099">
    <property type="entry name" value="MutL/Mlh/PMS"/>
</dbReference>
<feature type="domain" description="DNA mismatch repair protein S5" evidence="7">
    <location>
        <begin position="208"/>
        <end position="326"/>
    </location>
</feature>
<dbReference type="InterPro" id="IPR013507">
    <property type="entry name" value="DNA_mismatch_S5_2-like"/>
</dbReference>
<dbReference type="Gene3D" id="3.30.565.10">
    <property type="entry name" value="Histidine kinase-like ATPase, C-terminal domain"/>
    <property type="match status" value="1"/>
</dbReference>
<dbReference type="Pfam" id="PF08676">
    <property type="entry name" value="MutL_C"/>
    <property type="match status" value="1"/>
</dbReference>
<evidence type="ECO:0000259" key="7">
    <source>
        <dbReference type="SMART" id="SM01340"/>
    </source>
</evidence>
<keyword evidence="9" id="KW-1185">Reference proteome</keyword>
<dbReference type="SUPFAM" id="SSF118116">
    <property type="entry name" value="DNA mismatch repair protein MutL"/>
    <property type="match status" value="1"/>
</dbReference>
<dbReference type="PANTHER" id="PTHR10073">
    <property type="entry name" value="DNA MISMATCH REPAIR PROTEIN MLH, PMS, MUTL"/>
    <property type="match status" value="1"/>
</dbReference>
<dbReference type="GO" id="GO:0005524">
    <property type="term" value="F:ATP binding"/>
    <property type="evidence" value="ECO:0007669"/>
    <property type="project" value="InterPro"/>
</dbReference>
<sequence length="631" mass="70275">MSIQLLDSETINKIAAGEVIERPASIVKELSENAIDAGASSLTIEIRDGGQSLIRVTDNGCGIPREEVREAFLRHATSKIRSAGDLERVRSLGFRGEALSSIAAVCRTEIITKTAAALTGTRYVIEGGKEKSFEEIGAPEGTTLIARDIFFHTPVRRKFLKSPATEAAHIAELAEQLALSHPEVSIRFIMNGQNRFGTSGNGAVRDIIYQLYGREIANSLIELKAEREGFELRGFIGKPEISRGSRAMEHYCVNGRYVKSSVIARAIEDGFGNLMMQHSFPFSVLSLTLDPAGVDVNVHPTKRELRFSDSQAVYLFVKEAVEDGLRKTELIRSVELPGQREKRKSTEENKRSARPAEPFEERRAAMELLQKQGALEPAAHSDRAQQTQSAMRIPEVEETEARRTVPEETAVQSGIIREPQPEFGLVQRNGQYSFIAPEHRASVRLVGDVFETYWIAEWNDALYIIDQHAAHEKINYERFLSDYEHQCVSSQSLMPPLIVTLTDREAALLSEYAGLFHSLGYEIDHFGGHEFAVRAVPNILPSVMKDELFKTMIGSLSEEVGAGLPQLIIEKTASMSCKAAVKGNQKLSTGEAEKLLTELFRLKDPYNCPHGRPTVIRLTKGELERRFKRVL</sequence>
<dbReference type="NCBIfam" id="TIGR00585">
    <property type="entry name" value="mutl"/>
    <property type="match status" value="1"/>
</dbReference>
<dbReference type="Gene3D" id="3.30.1370.100">
    <property type="entry name" value="MutL, C-terminal domain, regulatory subdomain"/>
    <property type="match status" value="1"/>
</dbReference>
<dbReference type="InterPro" id="IPR020667">
    <property type="entry name" value="DNA_mismatch_repair_MutL"/>
</dbReference>
<evidence type="ECO:0000256" key="4">
    <source>
        <dbReference type="HAMAP-Rule" id="MF_00149"/>
    </source>
</evidence>
<dbReference type="PROSITE" id="PS00058">
    <property type="entry name" value="DNA_MISMATCH_REPAIR_1"/>
    <property type="match status" value="1"/>
</dbReference>
<dbReference type="GO" id="GO:0006298">
    <property type="term" value="P:mismatch repair"/>
    <property type="evidence" value="ECO:0007669"/>
    <property type="project" value="UniProtKB-UniRule"/>
</dbReference>
<feature type="region of interest" description="Disordered" evidence="5">
    <location>
        <begin position="375"/>
        <end position="411"/>
    </location>
</feature>
<gene>
    <name evidence="4" type="primary">mutL</name>
    <name evidence="8" type="ORF">J2S20_000998</name>
</gene>
<feature type="region of interest" description="Disordered" evidence="5">
    <location>
        <begin position="337"/>
        <end position="360"/>
    </location>
</feature>
<dbReference type="EMBL" id="JAUSTO010000005">
    <property type="protein sequence ID" value="MDQ0152309.1"/>
    <property type="molecule type" value="Genomic_DNA"/>
</dbReference>
<dbReference type="GO" id="GO:0030983">
    <property type="term" value="F:mismatched DNA binding"/>
    <property type="evidence" value="ECO:0007669"/>
    <property type="project" value="InterPro"/>
</dbReference>
<dbReference type="SMART" id="SM00853">
    <property type="entry name" value="MutL_C"/>
    <property type="match status" value="1"/>
</dbReference>
<dbReference type="HAMAP" id="MF_00149">
    <property type="entry name" value="DNA_mis_repair"/>
    <property type="match status" value="1"/>
</dbReference>
<evidence type="ECO:0000259" key="6">
    <source>
        <dbReference type="SMART" id="SM00853"/>
    </source>
</evidence>
<dbReference type="InterPro" id="IPR037198">
    <property type="entry name" value="MutL_C_sf"/>
</dbReference>
<dbReference type="Pfam" id="PF01119">
    <property type="entry name" value="DNA_mis_repair"/>
    <property type="match status" value="1"/>
</dbReference>
<evidence type="ECO:0000256" key="5">
    <source>
        <dbReference type="SAM" id="MobiDB-lite"/>
    </source>
</evidence>
<dbReference type="RefSeq" id="WP_307253853.1">
    <property type="nucleotide sequence ID" value="NZ_JAUSTO010000005.1"/>
</dbReference>
<comment type="function">
    <text evidence="4">This protein is involved in the repair of mismatches in DNA. It is required for dam-dependent methyl-directed DNA mismatch repair. May act as a 'molecular matchmaker', a protein that promotes the formation of a stable complex between two or more DNA-binding proteins in an ATP-dependent manner without itself being part of a final effector complex.</text>
</comment>
<dbReference type="SUPFAM" id="SSF54211">
    <property type="entry name" value="Ribosomal protein S5 domain 2-like"/>
    <property type="match status" value="1"/>
</dbReference>
<dbReference type="InterPro" id="IPR003594">
    <property type="entry name" value="HATPase_dom"/>
</dbReference>
<dbReference type="InterPro" id="IPR042121">
    <property type="entry name" value="MutL_C_regsub"/>
</dbReference>
<dbReference type="Proteomes" id="UP001241537">
    <property type="component" value="Unassembled WGS sequence"/>
</dbReference>
<dbReference type="InterPro" id="IPR042120">
    <property type="entry name" value="MutL_C_dimsub"/>
</dbReference>
<dbReference type="InterPro" id="IPR014762">
    <property type="entry name" value="DNA_mismatch_repair_CS"/>
</dbReference>
<keyword evidence="2 4" id="KW-0227">DNA damage</keyword>
<dbReference type="InterPro" id="IPR014790">
    <property type="entry name" value="MutL_C"/>
</dbReference>
<dbReference type="InterPro" id="IPR036890">
    <property type="entry name" value="HATPase_C_sf"/>
</dbReference>
<dbReference type="SUPFAM" id="SSF55874">
    <property type="entry name" value="ATPase domain of HSP90 chaperone/DNA topoisomerase II/histidine kinase"/>
    <property type="match status" value="1"/>
</dbReference>
<feature type="domain" description="MutL C-terminal dimerisation" evidence="6">
    <location>
        <begin position="445"/>
        <end position="587"/>
    </location>
</feature>
<proteinExistence type="inferred from homology"/>
<dbReference type="SMART" id="SM01340">
    <property type="entry name" value="DNA_mis_repair"/>
    <property type="match status" value="1"/>
</dbReference>
<feature type="compositionally biased region" description="Basic and acidic residues" evidence="5">
    <location>
        <begin position="337"/>
        <end position="351"/>
    </location>
</feature>
<dbReference type="InterPro" id="IPR020568">
    <property type="entry name" value="Ribosomal_Su5_D2-typ_SF"/>
</dbReference>